<dbReference type="KEGG" id="rpc:RPC_0975"/>
<protein>
    <submittedName>
        <fullName evidence="1">Uncharacterized protein</fullName>
    </submittedName>
</protein>
<dbReference type="HOGENOM" id="CLU_2107119_0_0_5"/>
<gene>
    <name evidence="1" type="ordered locus">RPC_0975</name>
</gene>
<accession>Q21AP1</accession>
<dbReference type="RefSeq" id="WP_011471452.1">
    <property type="nucleotide sequence ID" value="NC_007925.1"/>
</dbReference>
<organism evidence="1">
    <name type="scientific">Rhodopseudomonas palustris (strain BisB18)</name>
    <dbReference type="NCBI Taxonomy" id="316056"/>
    <lineage>
        <taxon>Bacteria</taxon>
        <taxon>Pseudomonadati</taxon>
        <taxon>Pseudomonadota</taxon>
        <taxon>Alphaproteobacteria</taxon>
        <taxon>Hyphomicrobiales</taxon>
        <taxon>Nitrobacteraceae</taxon>
        <taxon>Rhodopseudomonas</taxon>
    </lineage>
</organism>
<dbReference type="EMBL" id="CP000301">
    <property type="protein sequence ID" value="ABD86545.1"/>
    <property type="molecule type" value="Genomic_DNA"/>
</dbReference>
<dbReference type="AlphaFoldDB" id="Q21AP1"/>
<dbReference type="STRING" id="316056.RPC_0975"/>
<proteinExistence type="predicted"/>
<reference evidence="1" key="1">
    <citation type="submission" date="2006-03" db="EMBL/GenBank/DDBJ databases">
        <title>Complete sequence of Rhodopseudomonas palustris BisB18.</title>
        <authorList>
            <consortium name="US DOE Joint Genome Institute"/>
            <person name="Copeland A."/>
            <person name="Lucas S."/>
            <person name="Lapidus A."/>
            <person name="Barry K."/>
            <person name="Detter J.C."/>
            <person name="Glavina del Rio T."/>
            <person name="Hammon N."/>
            <person name="Israni S."/>
            <person name="Dalin E."/>
            <person name="Tice H."/>
            <person name="Pitluck S."/>
            <person name="Chain P."/>
            <person name="Malfatti S."/>
            <person name="Shin M."/>
            <person name="Vergez L."/>
            <person name="Schmutz J."/>
            <person name="Larimer F."/>
            <person name="Land M."/>
            <person name="Hauser L."/>
            <person name="Pelletier D.A."/>
            <person name="Kyrpides N."/>
            <person name="Anderson I."/>
            <person name="Oda Y."/>
            <person name="Harwood C.S."/>
            <person name="Richardson P."/>
        </authorList>
    </citation>
    <scope>NUCLEOTIDE SEQUENCE [LARGE SCALE GENOMIC DNA]</scope>
    <source>
        <strain evidence="1">BisB18</strain>
    </source>
</reference>
<sequence>MTDLSAQMLSVLVEMRDLLRLVAEPAIAQRDKKLRGALRAIAGSVTGKKAKAILLMDGTRTQAGIVNECGITKGNMSVLVKNLKSTGLLTGDSRQPKLALSIPSTFFEQQGESDE</sequence>
<evidence type="ECO:0000313" key="1">
    <source>
        <dbReference type="EMBL" id="ABD86545.1"/>
    </source>
</evidence>
<name>Q21AP1_RHOPB</name>